<name>A0A6L6XPL7_9ACTN</name>
<feature type="region of interest" description="Disordered" evidence="1">
    <location>
        <begin position="63"/>
        <end position="161"/>
    </location>
</feature>
<keyword evidence="2" id="KW-0732">Signal</keyword>
<feature type="compositionally biased region" description="Low complexity" evidence="1">
    <location>
        <begin position="63"/>
        <end position="100"/>
    </location>
</feature>
<dbReference type="SMART" id="SM00710">
    <property type="entry name" value="PbH1"/>
    <property type="match status" value="4"/>
</dbReference>
<keyword evidence="4" id="KW-1185">Reference proteome</keyword>
<evidence type="ECO:0000256" key="2">
    <source>
        <dbReference type="SAM" id="SignalP"/>
    </source>
</evidence>
<dbReference type="InterPro" id="IPR011050">
    <property type="entry name" value="Pectin_lyase_fold/virulence"/>
</dbReference>
<gene>
    <name evidence="3" type="ORF">GON03_07790</name>
</gene>
<feature type="signal peptide" evidence="2">
    <location>
        <begin position="1"/>
        <end position="25"/>
    </location>
</feature>
<dbReference type="EMBL" id="WSEK01000004">
    <property type="protein sequence ID" value="MVQ49080.1"/>
    <property type="molecule type" value="Genomic_DNA"/>
</dbReference>
<evidence type="ECO:0008006" key="5">
    <source>
        <dbReference type="Google" id="ProtNLM"/>
    </source>
</evidence>
<proteinExistence type="predicted"/>
<dbReference type="InterPro" id="IPR006626">
    <property type="entry name" value="PbH1"/>
</dbReference>
<dbReference type="InterPro" id="IPR012334">
    <property type="entry name" value="Pectin_lyas_fold"/>
</dbReference>
<feature type="compositionally biased region" description="Pro residues" evidence="1">
    <location>
        <begin position="113"/>
        <end position="127"/>
    </location>
</feature>
<accession>A0A6L6XPL7</accession>
<dbReference type="AlphaFoldDB" id="A0A6L6XPL7"/>
<sequence>MKQALATAVAAAAVAALVAGGVAVAADGNGEVTANCTADPTVSDTTAGQQITVVCTVPKPVQPTATVTVPGPTVTVTATPGQEPSTPDPTTSTTPTDQPTGPDPTTPTGDPTTPDPNTPTPTTPTTPTPTDEPTNPDPTTPTPTPGGRDWPDASNTGVPQGTALTAYTGGLTITKAGTVIDGKILGCIEVAAPGVVIRNSKITCKPNYAAVTVDDGSFSGAPLLLEDVEIDCQNFGGNAIGEANVTVRRANIHGCENGLDVNQNITVEDSYIHDLFNTAASHTDGIQFANFRLVGTDWVSGSANIVIRHNTIYGVGADGSLGTSAIISNPRNDINILIERNLLAGGAYTLYCDRPGAGINYRVIDNHFSTRFSPKVGAFGPSDGCADEIRSGNVIHETGDPVRLD</sequence>
<comment type="caution">
    <text evidence="3">The sequence shown here is derived from an EMBL/GenBank/DDBJ whole genome shotgun (WGS) entry which is preliminary data.</text>
</comment>
<dbReference type="Proteomes" id="UP000473525">
    <property type="component" value="Unassembled WGS sequence"/>
</dbReference>
<feature type="compositionally biased region" description="Pro residues" evidence="1">
    <location>
        <begin position="135"/>
        <end position="144"/>
    </location>
</feature>
<organism evidence="3 4">
    <name type="scientific">Nocardioides agri</name>
    <dbReference type="NCBI Taxonomy" id="2682843"/>
    <lineage>
        <taxon>Bacteria</taxon>
        <taxon>Bacillati</taxon>
        <taxon>Actinomycetota</taxon>
        <taxon>Actinomycetes</taxon>
        <taxon>Propionibacteriales</taxon>
        <taxon>Nocardioidaceae</taxon>
        <taxon>Nocardioides</taxon>
    </lineage>
</organism>
<dbReference type="SUPFAM" id="SSF51126">
    <property type="entry name" value="Pectin lyase-like"/>
    <property type="match status" value="1"/>
</dbReference>
<feature type="chain" id="PRO_5026831632" description="Right handed beta helix domain-containing protein" evidence="2">
    <location>
        <begin position="26"/>
        <end position="405"/>
    </location>
</feature>
<dbReference type="Gene3D" id="2.160.20.10">
    <property type="entry name" value="Single-stranded right-handed beta-helix, Pectin lyase-like"/>
    <property type="match status" value="1"/>
</dbReference>
<reference evidence="3 4" key="1">
    <citation type="submission" date="2019-12" db="EMBL/GenBank/DDBJ databases">
        <authorList>
            <person name="Huq M.A."/>
        </authorList>
    </citation>
    <scope>NUCLEOTIDE SEQUENCE [LARGE SCALE GENOMIC DNA]</scope>
    <source>
        <strain evidence="3 4">MAH-18</strain>
    </source>
</reference>
<protein>
    <recommendedName>
        <fullName evidence="5">Right handed beta helix domain-containing protein</fullName>
    </recommendedName>
</protein>
<evidence type="ECO:0000256" key="1">
    <source>
        <dbReference type="SAM" id="MobiDB-lite"/>
    </source>
</evidence>
<evidence type="ECO:0000313" key="3">
    <source>
        <dbReference type="EMBL" id="MVQ49080.1"/>
    </source>
</evidence>
<evidence type="ECO:0000313" key="4">
    <source>
        <dbReference type="Proteomes" id="UP000473525"/>
    </source>
</evidence>
<dbReference type="RefSeq" id="WP_157341580.1">
    <property type="nucleotide sequence ID" value="NZ_WSEK01000004.1"/>
</dbReference>